<dbReference type="Gramene" id="ONIVA11G21450.1">
    <property type="protein sequence ID" value="ONIVA11G21450.1"/>
    <property type="gene ID" value="ONIVA11G21450"/>
</dbReference>
<dbReference type="CDD" id="cd03784">
    <property type="entry name" value="GT1_Gtf-like"/>
    <property type="match status" value="1"/>
</dbReference>
<evidence type="ECO:0000313" key="4">
    <source>
        <dbReference type="EnsemblPlants" id="ONIVA11G21450.1"/>
    </source>
</evidence>
<dbReference type="EnsemblPlants" id="ONIVA11G21450.1">
    <property type="protein sequence ID" value="ONIVA11G21450.1"/>
    <property type="gene ID" value="ONIVA11G21450"/>
</dbReference>
<evidence type="ECO:0000313" key="5">
    <source>
        <dbReference type="Proteomes" id="UP000006591"/>
    </source>
</evidence>
<dbReference type="PANTHER" id="PTHR48047:SF8">
    <property type="entry name" value="FLAVONOL 3-O-GLUCOSYLTRANSFERASE UGT89B1"/>
    <property type="match status" value="1"/>
</dbReference>
<protein>
    <recommendedName>
        <fullName evidence="3">Glycosyltransferase N-terminal domain-containing protein</fullName>
    </recommendedName>
</protein>
<keyword evidence="5" id="KW-1185">Reference proteome</keyword>
<dbReference type="SUPFAM" id="SSF53756">
    <property type="entry name" value="UDP-Glycosyltransferase/glycogen phosphorylase"/>
    <property type="match status" value="1"/>
</dbReference>
<feature type="domain" description="Glycosyltransferase N-terminal" evidence="3">
    <location>
        <begin position="39"/>
        <end position="182"/>
    </location>
</feature>
<dbReference type="Pfam" id="PF00201">
    <property type="entry name" value="UDPGT"/>
    <property type="match status" value="1"/>
</dbReference>
<evidence type="ECO:0000259" key="3">
    <source>
        <dbReference type="Pfam" id="PF26168"/>
    </source>
</evidence>
<dbReference type="eggNOG" id="KOG1192">
    <property type="taxonomic scope" value="Eukaryota"/>
</dbReference>
<dbReference type="InterPro" id="IPR058980">
    <property type="entry name" value="Glyco_transf_N"/>
</dbReference>
<dbReference type="Gene3D" id="3.40.50.2000">
    <property type="entry name" value="Glycogen Phosphorylase B"/>
    <property type="match status" value="2"/>
</dbReference>
<dbReference type="Pfam" id="PF26168">
    <property type="entry name" value="Glyco_transf_N"/>
    <property type="match status" value="1"/>
</dbReference>
<dbReference type="PANTHER" id="PTHR48047">
    <property type="entry name" value="GLYCOSYLTRANSFERASE"/>
    <property type="match status" value="1"/>
</dbReference>
<name>A0A0E0J4Y1_ORYNI</name>
<dbReference type="HOGENOM" id="CLU_001724_2_2_1"/>
<accession>A0A0E0J4Y1</accession>
<proteinExistence type="inferred from homology"/>
<dbReference type="OMA" id="IGDEGMP"/>
<organism evidence="4">
    <name type="scientific">Oryza nivara</name>
    <name type="common">Indian wild rice</name>
    <name type="synonym">Oryza sativa f. spontanea</name>
    <dbReference type="NCBI Taxonomy" id="4536"/>
    <lineage>
        <taxon>Eukaryota</taxon>
        <taxon>Viridiplantae</taxon>
        <taxon>Streptophyta</taxon>
        <taxon>Embryophyta</taxon>
        <taxon>Tracheophyta</taxon>
        <taxon>Spermatophyta</taxon>
        <taxon>Magnoliopsida</taxon>
        <taxon>Liliopsida</taxon>
        <taxon>Poales</taxon>
        <taxon>Poaceae</taxon>
        <taxon>BOP clade</taxon>
        <taxon>Oryzoideae</taxon>
        <taxon>Oryzeae</taxon>
        <taxon>Oryzinae</taxon>
        <taxon>Oryza</taxon>
    </lineage>
</organism>
<sequence length="494" mass="51161">MARAVIVASSPSIIVFMDTSAARGDGSGGGGGGGGEPHVLVVPFPAQGHMIAHLDLAALLATRGGMAVTVAVTAGNAPLLEPLLAACPSVGVVTLPFPPSPLLPPGCGENTRGLPWRLFWMFVPALAALRAPLLDWCEAQHQRRRRVTAIVSDLFTGWARPLADELGAAHVTFSPCTAFFVAMAPPTWHPPSTPTPMPQSSADADDDATAAALLFPHVADDPKPGDEAYEEIRQILLWSLENKCVVVNSFAALEAAYWASPLAARVRSRSRVLSVGPLSEAWPTSSNRGGRPAVAASEVAAWLDAFDDGAVVYVSFGTQHALSAAQVACVAEALARSSAAFVWATGGATAVPEGLEAATAVAARGMVIRGWAPQVAILRHRAVGWFLMHCGTNAVLEAAAAGVAVLAWPMGADHFVNRALLEEAGVAVRLAEGGDAVPDAGEMAKAIAAAIGDEGMPFRERAVRLAAMAAAAVAEGGSSYRDLQELIHMLAKVE</sequence>
<reference evidence="4" key="1">
    <citation type="submission" date="2015-04" db="UniProtKB">
        <authorList>
            <consortium name="EnsemblPlants"/>
        </authorList>
    </citation>
    <scope>IDENTIFICATION</scope>
    <source>
        <strain evidence="4">SL10</strain>
    </source>
</reference>
<keyword evidence="2" id="KW-0808">Transferase</keyword>
<dbReference type="GO" id="GO:0035251">
    <property type="term" value="F:UDP-glucosyltransferase activity"/>
    <property type="evidence" value="ECO:0007669"/>
    <property type="project" value="TreeGrafter"/>
</dbReference>
<comment type="similarity">
    <text evidence="1">Belongs to the UDP-glycosyltransferase family.</text>
</comment>
<dbReference type="AlphaFoldDB" id="A0A0E0J4Y1"/>
<evidence type="ECO:0000256" key="1">
    <source>
        <dbReference type="ARBA" id="ARBA00009995"/>
    </source>
</evidence>
<evidence type="ECO:0000256" key="2">
    <source>
        <dbReference type="ARBA" id="ARBA00022679"/>
    </source>
</evidence>
<reference evidence="4" key="2">
    <citation type="submission" date="2018-04" db="EMBL/GenBank/DDBJ databases">
        <title>OnivRS2 (Oryza nivara Reference Sequence Version 2).</title>
        <authorList>
            <person name="Zhang J."/>
            <person name="Kudrna D."/>
            <person name="Lee S."/>
            <person name="Talag J."/>
            <person name="Rajasekar S."/>
            <person name="Welchert J."/>
            <person name="Hsing Y.-I."/>
            <person name="Wing R.A."/>
        </authorList>
    </citation>
    <scope>NUCLEOTIDE SEQUENCE [LARGE SCALE GENOMIC DNA]</scope>
    <source>
        <strain evidence="4">SL10</strain>
    </source>
</reference>
<dbReference type="Proteomes" id="UP000006591">
    <property type="component" value="Chromosome 11"/>
</dbReference>
<dbReference type="InterPro" id="IPR002213">
    <property type="entry name" value="UDP_glucos_trans"/>
</dbReference>